<proteinExistence type="predicted"/>
<evidence type="ECO:0000256" key="1">
    <source>
        <dbReference type="SAM" id="MobiDB-lite"/>
    </source>
</evidence>
<evidence type="ECO:0000256" key="2">
    <source>
        <dbReference type="SAM" id="SignalP"/>
    </source>
</evidence>
<protein>
    <submittedName>
        <fullName evidence="3">Uncharacterized protein</fullName>
    </submittedName>
</protein>
<evidence type="ECO:0000313" key="3">
    <source>
        <dbReference type="EMBL" id="KAF2421564.1"/>
    </source>
</evidence>
<feature type="compositionally biased region" description="Basic and acidic residues" evidence="1">
    <location>
        <begin position="87"/>
        <end position="156"/>
    </location>
</feature>
<sequence>MHYTKSILIALLSLGALTFAAPIESTDLHNSPCGNDHTAAQKACVQCPPLLLPLLLLLPLPVTTPFPHHSTSSNQTNRYSECAKFNQEVKDKDRKEIHKDNQDISKEKAKIHKDNQGIAGDKKEIHKDNKDLNHDKNGVHKDDAKLAKEKAELNKDKKAHGN</sequence>
<keyword evidence="4" id="KW-1185">Reference proteome</keyword>
<dbReference type="EMBL" id="MU007097">
    <property type="protein sequence ID" value="KAF2421564.1"/>
    <property type="molecule type" value="Genomic_DNA"/>
</dbReference>
<gene>
    <name evidence="3" type="ORF">EJ08DRAFT_682929</name>
</gene>
<reference evidence="3" key="1">
    <citation type="journal article" date="2020" name="Stud. Mycol.">
        <title>101 Dothideomycetes genomes: a test case for predicting lifestyles and emergence of pathogens.</title>
        <authorList>
            <person name="Haridas S."/>
            <person name="Albert R."/>
            <person name="Binder M."/>
            <person name="Bloem J."/>
            <person name="Labutti K."/>
            <person name="Salamov A."/>
            <person name="Andreopoulos B."/>
            <person name="Baker S."/>
            <person name="Barry K."/>
            <person name="Bills G."/>
            <person name="Bluhm B."/>
            <person name="Cannon C."/>
            <person name="Castanera R."/>
            <person name="Culley D."/>
            <person name="Daum C."/>
            <person name="Ezra D."/>
            <person name="Gonzalez J."/>
            <person name="Henrissat B."/>
            <person name="Kuo A."/>
            <person name="Liang C."/>
            <person name="Lipzen A."/>
            <person name="Lutzoni F."/>
            <person name="Magnuson J."/>
            <person name="Mondo S."/>
            <person name="Nolan M."/>
            <person name="Ohm R."/>
            <person name="Pangilinan J."/>
            <person name="Park H.-J."/>
            <person name="Ramirez L."/>
            <person name="Alfaro M."/>
            <person name="Sun H."/>
            <person name="Tritt A."/>
            <person name="Yoshinaga Y."/>
            <person name="Zwiers L.-H."/>
            <person name="Turgeon B."/>
            <person name="Goodwin S."/>
            <person name="Spatafora J."/>
            <person name="Crous P."/>
            <person name="Grigoriev I."/>
        </authorList>
    </citation>
    <scope>NUCLEOTIDE SEQUENCE</scope>
    <source>
        <strain evidence="3">CBS 130266</strain>
    </source>
</reference>
<feature type="chain" id="PRO_5040239808" evidence="2">
    <location>
        <begin position="21"/>
        <end position="162"/>
    </location>
</feature>
<feature type="compositionally biased region" description="Polar residues" evidence="1">
    <location>
        <begin position="69"/>
        <end position="79"/>
    </location>
</feature>
<feature type="region of interest" description="Disordered" evidence="1">
    <location>
        <begin position="68"/>
        <end position="162"/>
    </location>
</feature>
<keyword evidence="2" id="KW-0732">Signal</keyword>
<comment type="caution">
    <text evidence="3">The sequence shown here is derived from an EMBL/GenBank/DDBJ whole genome shotgun (WGS) entry which is preliminary data.</text>
</comment>
<feature type="signal peptide" evidence="2">
    <location>
        <begin position="1"/>
        <end position="20"/>
    </location>
</feature>
<accession>A0A9P4NHG3</accession>
<dbReference type="Proteomes" id="UP000800235">
    <property type="component" value="Unassembled WGS sequence"/>
</dbReference>
<evidence type="ECO:0000313" key="4">
    <source>
        <dbReference type="Proteomes" id="UP000800235"/>
    </source>
</evidence>
<dbReference type="AlphaFoldDB" id="A0A9P4NHG3"/>
<name>A0A9P4NHG3_9PEZI</name>
<organism evidence="3 4">
    <name type="scientific">Tothia fuscella</name>
    <dbReference type="NCBI Taxonomy" id="1048955"/>
    <lineage>
        <taxon>Eukaryota</taxon>
        <taxon>Fungi</taxon>
        <taxon>Dikarya</taxon>
        <taxon>Ascomycota</taxon>
        <taxon>Pezizomycotina</taxon>
        <taxon>Dothideomycetes</taxon>
        <taxon>Pleosporomycetidae</taxon>
        <taxon>Venturiales</taxon>
        <taxon>Cylindrosympodiaceae</taxon>
        <taxon>Tothia</taxon>
    </lineage>
</organism>